<dbReference type="InterPro" id="IPR048261">
    <property type="entry name" value="SlpA/SlyD-like_ins_sf"/>
</dbReference>
<dbReference type="PANTHER" id="PTHR47861:SF3">
    <property type="entry name" value="FKBP-TYPE PEPTIDYL-PROLYL CIS-TRANS ISOMERASE SLYD"/>
    <property type="match status" value="1"/>
</dbReference>
<comment type="caution">
    <text evidence="12">The sequence shown here is derived from an EMBL/GenBank/DDBJ whole genome shotgun (WGS) entry which is preliminary data.</text>
</comment>
<comment type="function">
    <text evidence="8">Also involved in hydrogenase metallocenter assembly, probably by participating in the nickel insertion step. This function in hydrogenase biosynthesis requires chaperone activity and the presence of the metal-binding domain, but not PPIase activity.</text>
</comment>
<dbReference type="PANTHER" id="PTHR47861">
    <property type="entry name" value="FKBP-TYPE PEPTIDYL-PROLYL CIS-TRANS ISOMERASE SLYD"/>
    <property type="match status" value="1"/>
</dbReference>
<dbReference type="Gene3D" id="2.40.10.330">
    <property type="match status" value="1"/>
</dbReference>
<keyword evidence="6" id="KW-0143">Chaperone</keyword>
<proteinExistence type="inferred from homology"/>
<sequence>MSNQVITMFYELKDANTGEILESNMQNGGISFVTGQGHIIQKLEDELLGLKSGDKTTITIKAADACGEYDSNALQAIPKEQFAGIELREGMELFGQGEDGGSVRVIVKAIGEDEVMVDFNHPYAGKDLLFNVEILEIREASEDEKATGMVAGAHTCGCGGHDHGHHHHHGGGGCCGGHGHDDDNDEGCCGGEHHKHGGGCCGKHH</sequence>
<evidence type="ECO:0000256" key="1">
    <source>
        <dbReference type="ARBA" id="ARBA00000971"/>
    </source>
</evidence>
<keyword evidence="13" id="KW-1185">Reference proteome</keyword>
<reference evidence="12" key="2">
    <citation type="journal article" date="2023" name="Microorganisms">
        <title>Isolation and Genomic Characteristics of Cat-Borne Campylobacter felis sp. nov. and Sheep-Borne Campylobacter ovis sp. nov.</title>
        <authorList>
            <person name="Wang H."/>
            <person name="Li Y."/>
            <person name="Gu Y."/>
            <person name="Zhou G."/>
            <person name="Chen X."/>
            <person name="Zhang X."/>
            <person name="Shao Z."/>
            <person name="Zhang J."/>
            <person name="Zhang M."/>
        </authorList>
    </citation>
    <scope>NUCLEOTIDE SEQUENCE</scope>
    <source>
        <strain evidence="12">PS10</strain>
    </source>
</reference>
<dbReference type="Proteomes" id="UP001173801">
    <property type="component" value="Unassembled WGS sequence"/>
</dbReference>
<dbReference type="InterPro" id="IPR001179">
    <property type="entry name" value="PPIase_FKBP_dom"/>
</dbReference>
<keyword evidence="4" id="KW-0963">Cytoplasm</keyword>
<evidence type="ECO:0000256" key="4">
    <source>
        <dbReference type="ARBA" id="ARBA00022490"/>
    </source>
</evidence>
<gene>
    <name evidence="12" type="ORF">NYG85_05740</name>
</gene>
<evidence type="ECO:0000256" key="6">
    <source>
        <dbReference type="ARBA" id="ARBA00023186"/>
    </source>
</evidence>
<evidence type="ECO:0000256" key="7">
    <source>
        <dbReference type="ARBA" id="ARBA00023235"/>
    </source>
</evidence>
<keyword evidence="7 9" id="KW-0413">Isomerase</keyword>
<feature type="domain" description="PPIase FKBP-type" evidence="11">
    <location>
        <begin position="3"/>
        <end position="78"/>
    </location>
</feature>
<evidence type="ECO:0000313" key="12">
    <source>
        <dbReference type="EMBL" id="MDL0088873.1"/>
    </source>
</evidence>
<keyword evidence="5 9" id="KW-0697">Rotamase</keyword>
<name>A0ABT7HPR5_9BACT</name>
<dbReference type="PROSITE" id="PS50059">
    <property type="entry name" value="FKBP_PPIASE"/>
    <property type="match status" value="1"/>
</dbReference>
<evidence type="ECO:0000313" key="13">
    <source>
        <dbReference type="Proteomes" id="UP001173801"/>
    </source>
</evidence>
<evidence type="ECO:0000256" key="8">
    <source>
        <dbReference type="ARBA" id="ARBA00037071"/>
    </source>
</evidence>
<evidence type="ECO:0000256" key="10">
    <source>
        <dbReference type="RuleBase" id="RU003915"/>
    </source>
</evidence>
<dbReference type="EC" id="5.2.1.8" evidence="10"/>
<dbReference type="SUPFAM" id="SSF54534">
    <property type="entry name" value="FKBP-like"/>
    <property type="match status" value="1"/>
</dbReference>
<accession>A0ABT7HPR5</accession>
<comment type="catalytic activity">
    <reaction evidence="1 9 10">
        <text>[protein]-peptidylproline (omega=180) = [protein]-peptidylproline (omega=0)</text>
        <dbReference type="Rhea" id="RHEA:16237"/>
        <dbReference type="Rhea" id="RHEA-COMP:10747"/>
        <dbReference type="Rhea" id="RHEA-COMP:10748"/>
        <dbReference type="ChEBI" id="CHEBI:83833"/>
        <dbReference type="ChEBI" id="CHEBI:83834"/>
        <dbReference type="EC" id="5.2.1.8"/>
    </reaction>
</comment>
<comment type="subcellular location">
    <subcellularLocation>
        <location evidence="2">Cytoplasm</location>
    </subcellularLocation>
</comment>
<evidence type="ECO:0000256" key="2">
    <source>
        <dbReference type="ARBA" id="ARBA00004496"/>
    </source>
</evidence>
<evidence type="ECO:0000256" key="5">
    <source>
        <dbReference type="ARBA" id="ARBA00023110"/>
    </source>
</evidence>
<dbReference type="RefSeq" id="WP_284937533.1">
    <property type="nucleotide sequence ID" value="NZ_JANURM010000005.1"/>
</dbReference>
<comment type="similarity">
    <text evidence="3 10">Belongs to the FKBP-type PPIase family.</text>
</comment>
<dbReference type="InterPro" id="IPR046357">
    <property type="entry name" value="PPIase_dom_sf"/>
</dbReference>
<reference evidence="12" key="1">
    <citation type="submission" date="2022-08" db="EMBL/GenBank/DDBJ databases">
        <authorList>
            <person name="Wang H."/>
        </authorList>
    </citation>
    <scope>NUCLEOTIDE SEQUENCE</scope>
    <source>
        <strain evidence="12">PS10</strain>
    </source>
</reference>
<dbReference type="Gene3D" id="3.10.50.40">
    <property type="match status" value="1"/>
</dbReference>
<dbReference type="Pfam" id="PF00254">
    <property type="entry name" value="FKBP_C"/>
    <property type="match status" value="1"/>
</dbReference>
<evidence type="ECO:0000256" key="3">
    <source>
        <dbReference type="ARBA" id="ARBA00006577"/>
    </source>
</evidence>
<organism evidence="12 13">
    <name type="scientific">Campylobacter gastrosuis</name>
    <dbReference type="NCBI Taxonomy" id="2974576"/>
    <lineage>
        <taxon>Bacteria</taxon>
        <taxon>Pseudomonadati</taxon>
        <taxon>Campylobacterota</taxon>
        <taxon>Epsilonproteobacteria</taxon>
        <taxon>Campylobacterales</taxon>
        <taxon>Campylobacteraceae</taxon>
        <taxon>Campylobacter</taxon>
    </lineage>
</organism>
<evidence type="ECO:0000256" key="9">
    <source>
        <dbReference type="PROSITE-ProRule" id="PRU00277"/>
    </source>
</evidence>
<evidence type="ECO:0000259" key="11">
    <source>
        <dbReference type="PROSITE" id="PS50059"/>
    </source>
</evidence>
<dbReference type="GO" id="GO:0016853">
    <property type="term" value="F:isomerase activity"/>
    <property type="evidence" value="ECO:0007669"/>
    <property type="project" value="UniProtKB-KW"/>
</dbReference>
<protein>
    <recommendedName>
        <fullName evidence="10">Peptidyl-prolyl cis-trans isomerase</fullName>
        <ecNumber evidence="10">5.2.1.8</ecNumber>
    </recommendedName>
</protein>
<dbReference type="EMBL" id="JANURM010000005">
    <property type="protein sequence ID" value="MDL0088873.1"/>
    <property type="molecule type" value="Genomic_DNA"/>
</dbReference>